<dbReference type="InterPro" id="IPR003593">
    <property type="entry name" value="AAA+_ATPase"/>
</dbReference>
<keyword evidence="2" id="KW-0813">Transport</keyword>
<dbReference type="PROSITE" id="PS50893">
    <property type="entry name" value="ABC_TRANSPORTER_2"/>
    <property type="match status" value="1"/>
</dbReference>
<dbReference type="InterPro" id="IPR036640">
    <property type="entry name" value="ABC1_TM_sf"/>
</dbReference>
<evidence type="ECO:0000256" key="5">
    <source>
        <dbReference type="ARBA" id="ARBA00022840"/>
    </source>
</evidence>
<evidence type="ECO:0000256" key="4">
    <source>
        <dbReference type="ARBA" id="ARBA00022741"/>
    </source>
</evidence>
<dbReference type="GO" id="GO:0016887">
    <property type="term" value="F:ATP hydrolysis activity"/>
    <property type="evidence" value="ECO:0007669"/>
    <property type="project" value="InterPro"/>
</dbReference>
<dbReference type="PROSITE" id="PS50929">
    <property type="entry name" value="ABC_TM1F"/>
    <property type="match status" value="1"/>
</dbReference>
<dbReference type="InterPro" id="IPR027417">
    <property type="entry name" value="P-loop_NTPase"/>
</dbReference>
<evidence type="ECO:0000313" key="12">
    <source>
        <dbReference type="EMBL" id="MCU4974332.1"/>
    </source>
</evidence>
<sequence length="617" mass="67910">MRDDDEAFAGQRERIDAPMKRLFGTYGRRNWRPLAVGVVASAASHVLGLLPILILGITLDAVFLETRPYAFPGVPEAWVPEDRIAQFWLSVGLVFATFALSAVAAWIQGLGLNAFAQRIQHEVRTDTYDAMQDLDMAFFAEKETGEMTSILSNDVNRLEQFLNGGFNVACMLAFTVGGVAVLMAIENWQLALVTLIAVPIIAVFTHWFVQKVQPIYEDVRATVGTLNSRIDGNLGGIEVIKASNTEELESGRVAETSDEYYQRNWDAIRLSVAFFPGLRVIGGAGFLLTFVVGGYWVFLGAPGPFSGELTAGTFVVFVLYSQRMVFPMAQFGQLINLYQQARASAERIFGLMEQPNRLETDADAPALSVREARVEYDDVTFGYEEDERVLEDLSFTLEGGETLAFVGPTGAGKSTALKLLLRFHDVDRGAIRIDGQDVREVELGSLRRSIGYVSQETFLFSGSVRDNIAYGQGEVDDETVREAAKAAQAHEFVTELSEGYDTKVGERGVKLSGGQRQRVGIARVLLQDPDVLILDEATSDVDTETERAIQEGLDVLTEDRTTLAIAHRLSTIKEADQILFLEDGRVKERGTHEELLASGGRYADLWGVQAGELAAME</sequence>
<dbReference type="Proteomes" id="UP001320972">
    <property type="component" value="Unassembled WGS sequence"/>
</dbReference>
<dbReference type="SUPFAM" id="SSF52540">
    <property type="entry name" value="P-loop containing nucleoside triphosphate hydrolases"/>
    <property type="match status" value="1"/>
</dbReference>
<comment type="caution">
    <text evidence="11">The sequence shown here is derived from an EMBL/GenBank/DDBJ whole genome shotgun (WGS) entry which is preliminary data.</text>
</comment>
<evidence type="ECO:0000313" key="14">
    <source>
        <dbReference type="Proteomes" id="UP001321018"/>
    </source>
</evidence>
<gene>
    <name evidence="12" type="ORF">OB955_16520</name>
    <name evidence="11" type="ORF">OB960_20810</name>
</gene>
<dbReference type="FunFam" id="3.40.50.300:FF:000287">
    <property type="entry name" value="Multidrug ABC transporter ATP-binding protein"/>
    <property type="match status" value="1"/>
</dbReference>
<evidence type="ECO:0000256" key="3">
    <source>
        <dbReference type="ARBA" id="ARBA00022692"/>
    </source>
</evidence>
<dbReference type="EMBL" id="JAOPKA010000018">
    <property type="protein sequence ID" value="MCU4743831.1"/>
    <property type="molecule type" value="Genomic_DNA"/>
</dbReference>
<feature type="transmembrane region" description="Helical" evidence="8">
    <location>
        <begin position="34"/>
        <end position="64"/>
    </location>
</feature>
<evidence type="ECO:0000313" key="13">
    <source>
        <dbReference type="Proteomes" id="UP001320972"/>
    </source>
</evidence>
<keyword evidence="7 8" id="KW-0472">Membrane</keyword>
<dbReference type="GO" id="GO:0005524">
    <property type="term" value="F:ATP binding"/>
    <property type="evidence" value="ECO:0007669"/>
    <property type="project" value="UniProtKB-KW"/>
</dbReference>
<dbReference type="InterPro" id="IPR017871">
    <property type="entry name" value="ABC_transporter-like_CS"/>
</dbReference>
<feature type="transmembrane region" description="Helical" evidence="8">
    <location>
        <begin position="278"/>
        <end position="298"/>
    </location>
</feature>
<keyword evidence="6 8" id="KW-1133">Transmembrane helix</keyword>
<evidence type="ECO:0000256" key="7">
    <source>
        <dbReference type="ARBA" id="ARBA00023136"/>
    </source>
</evidence>
<dbReference type="InterPro" id="IPR003439">
    <property type="entry name" value="ABC_transporter-like_ATP-bd"/>
</dbReference>
<proteinExistence type="predicted"/>
<evidence type="ECO:0000256" key="8">
    <source>
        <dbReference type="SAM" id="Phobius"/>
    </source>
</evidence>
<protein>
    <submittedName>
        <fullName evidence="11">ABC transporter ATP-binding protein/permease</fullName>
    </submittedName>
</protein>
<dbReference type="Proteomes" id="UP001321018">
    <property type="component" value="Unassembled WGS sequence"/>
</dbReference>
<dbReference type="SUPFAM" id="SSF90123">
    <property type="entry name" value="ABC transporter transmembrane region"/>
    <property type="match status" value="1"/>
</dbReference>
<feature type="domain" description="ABC transmembrane type-1" evidence="10">
    <location>
        <begin position="35"/>
        <end position="340"/>
    </location>
</feature>
<organism evidence="11 14">
    <name type="scientific">Natronoglomus mannanivorans</name>
    <dbReference type="NCBI Taxonomy" id="2979990"/>
    <lineage>
        <taxon>Archaea</taxon>
        <taxon>Methanobacteriati</taxon>
        <taxon>Methanobacteriota</taxon>
        <taxon>Stenosarchaea group</taxon>
        <taxon>Halobacteria</taxon>
        <taxon>Halobacteriales</taxon>
        <taxon>Natrialbaceae</taxon>
        <taxon>Natronoglomus</taxon>
    </lineage>
</organism>
<dbReference type="Gene3D" id="1.20.1560.10">
    <property type="entry name" value="ABC transporter type 1, transmembrane domain"/>
    <property type="match status" value="1"/>
</dbReference>
<dbReference type="RefSeq" id="WP_338005638.1">
    <property type="nucleotide sequence ID" value="NZ_JAOPKA010000018.1"/>
</dbReference>
<dbReference type="PROSITE" id="PS00211">
    <property type="entry name" value="ABC_TRANSPORTER_1"/>
    <property type="match status" value="1"/>
</dbReference>
<evidence type="ECO:0000256" key="6">
    <source>
        <dbReference type="ARBA" id="ARBA00022989"/>
    </source>
</evidence>
<keyword evidence="3 8" id="KW-0812">Transmembrane</keyword>
<feature type="domain" description="ABC transporter" evidence="9">
    <location>
        <begin position="374"/>
        <end position="608"/>
    </location>
</feature>
<feature type="transmembrane region" description="Helical" evidence="8">
    <location>
        <begin position="304"/>
        <end position="321"/>
    </location>
</feature>
<keyword evidence="5 11" id="KW-0067">ATP-binding</keyword>
<evidence type="ECO:0000259" key="9">
    <source>
        <dbReference type="PROSITE" id="PS50893"/>
    </source>
</evidence>
<dbReference type="PANTHER" id="PTHR24221">
    <property type="entry name" value="ATP-BINDING CASSETTE SUB-FAMILY B"/>
    <property type="match status" value="1"/>
</dbReference>
<keyword evidence="13" id="KW-1185">Reference proteome</keyword>
<comment type="subcellular location">
    <subcellularLocation>
        <location evidence="1">Membrane</location>
        <topology evidence="1">Multi-pass membrane protein</topology>
    </subcellularLocation>
</comment>
<evidence type="ECO:0000259" key="10">
    <source>
        <dbReference type="PROSITE" id="PS50929"/>
    </source>
</evidence>
<reference evidence="11 13" key="1">
    <citation type="submission" date="2022-09" db="EMBL/GenBank/DDBJ databases">
        <title>Enrichment on poylsaccharides allowed isolation of novel metabolic and taxonomic groups of Haloarchaea.</title>
        <authorList>
            <person name="Sorokin D.Y."/>
            <person name="Elcheninov A.G."/>
            <person name="Khizhniak T.V."/>
            <person name="Kolganova T.V."/>
            <person name="Kublanov I.V."/>
        </authorList>
    </citation>
    <scope>NUCLEOTIDE SEQUENCE</scope>
    <source>
        <strain evidence="12 13">AArc-m2/3/4</strain>
        <strain evidence="11">AArc-xg1-1</strain>
    </source>
</reference>
<feature type="transmembrane region" description="Helical" evidence="8">
    <location>
        <begin position="166"/>
        <end position="185"/>
    </location>
</feature>
<dbReference type="EMBL" id="JAOPKB010000011">
    <property type="protein sequence ID" value="MCU4974332.1"/>
    <property type="molecule type" value="Genomic_DNA"/>
</dbReference>
<evidence type="ECO:0000256" key="1">
    <source>
        <dbReference type="ARBA" id="ARBA00004141"/>
    </source>
</evidence>
<keyword evidence="4" id="KW-0547">Nucleotide-binding</keyword>
<dbReference type="Pfam" id="PF00005">
    <property type="entry name" value="ABC_tran"/>
    <property type="match status" value="1"/>
</dbReference>
<feature type="transmembrane region" description="Helical" evidence="8">
    <location>
        <begin position="191"/>
        <end position="209"/>
    </location>
</feature>
<evidence type="ECO:0000313" key="11">
    <source>
        <dbReference type="EMBL" id="MCU4743831.1"/>
    </source>
</evidence>
<dbReference type="SMART" id="SM00382">
    <property type="entry name" value="AAA"/>
    <property type="match status" value="1"/>
</dbReference>
<dbReference type="Pfam" id="PF00664">
    <property type="entry name" value="ABC_membrane"/>
    <property type="match status" value="1"/>
</dbReference>
<dbReference type="PANTHER" id="PTHR24221:SF654">
    <property type="entry name" value="ATP-BINDING CASSETTE SUB-FAMILY B MEMBER 6"/>
    <property type="match status" value="1"/>
</dbReference>
<dbReference type="GO" id="GO:0016020">
    <property type="term" value="C:membrane"/>
    <property type="evidence" value="ECO:0007669"/>
    <property type="project" value="UniProtKB-SubCell"/>
</dbReference>
<name>A0AAP2Z250_9EURY</name>
<dbReference type="InterPro" id="IPR039421">
    <property type="entry name" value="Type_1_exporter"/>
</dbReference>
<dbReference type="InterPro" id="IPR011527">
    <property type="entry name" value="ABC1_TM_dom"/>
</dbReference>
<dbReference type="Gene3D" id="3.40.50.300">
    <property type="entry name" value="P-loop containing nucleotide triphosphate hydrolases"/>
    <property type="match status" value="1"/>
</dbReference>
<dbReference type="CDD" id="cd18565">
    <property type="entry name" value="ABC_6TM_exporter_like"/>
    <property type="match status" value="1"/>
</dbReference>
<accession>A0AAP2Z250</accession>
<evidence type="ECO:0000256" key="2">
    <source>
        <dbReference type="ARBA" id="ARBA00022448"/>
    </source>
</evidence>
<dbReference type="AlphaFoldDB" id="A0AAP2Z250"/>
<feature type="transmembrane region" description="Helical" evidence="8">
    <location>
        <begin position="84"/>
        <end position="107"/>
    </location>
</feature>
<dbReference type="GO" id="GO:0140359">
    <property type="term" value="F:ABC-type transporter activity"/>
    <property type="evidence" value="ECO:0007669"/>
    <property type="project" value="InterPro"/>
</dbReference>